<protein>
    <submittedName>
        <fullName evidence="2">Uncharacterized protein</fullName>
    </submittedName>
</protein>
<organism evidence="2 3">
    <name type="scientific">Streptomyces bottropensis</name>
    <dbReference type="NCBI Taxonomy" id="42235"/>
    <lineage>
        <taxon>Bacteria</taxon>
        <taxon>Bacillati</taxon>
        <taxon>Actinomycetota</taxon>
        <taxon>Actinomycetes</taxon>
        <taxon>Kitasatosporales</taxon>
        <taxon>Streptomycetaceae</taxon>
        <taxon>Streptomyces</taxon>
    </lineage>
</organism>
<evidence type="ECO:0000313" key="3">
    <source>
        <dbReference type="Proteomes" id="UP001310290"/>
    </source>
</evidence>
<dbReference type="EMBL" id="JARULZ010000002">
    <property type="protein sequence ID" value="MEH0637302.1"/>
    <property type="molecule type" value="Genomic_DNA"/>
</dbReference>
<gene>
    <name evidence="2" type="ORF">QBA35_28925</name>
</gene>
<comment type="caution">
    <text evidence="2">The sequence shown here is derived from an EMBL/GenBank/DDBJ whole genome shotgun (WGS) entry which is preliminary data.</text>
</comment>
<proteinExistence type="predicted"/>
<accession>A0ABU8AUA7</accession>
<feature type="region of interest" description="Disordered" evidence="1">
    <location>
        <begin position="1"/>
        <end position="33"/>
    </location>
</feature>
<keyword evidence="3" id="KW-1185">Reference proteome</keyword>
<evidence type="ECO:0000256" key="1">
    <source>
        <dbReference type="SAM" id="MobiDB-lite"/>
    </source>
</evidence>
<reference evidence="2" key="1">
    <citation type="submission" date="2023-04" db="EMBL/GenBank/DDBJ databases">
        <title>Genomic diversity of scab-causing Streptomyces spp. in the province of Quebec, Canada.</title>
        <authorList>
            <person name="Biessy A."/>
            <person name="Cadieux M."/>
            <person name="Ciotola M."/>
            <person name="Filion M."/>
        </authorList>
    </citation>
    <scope>NUCLEOTIDE SEQUENCE</scope>
    <source>
        <strain evidence="2">B21-115</strain>
    </source>
</reference>
<name>A0ABU8AUA7_9ACTN</name>
<sequence>MGSQTTGPSMGPPRCSARRTNGEPCGNRPMRGQQVCRKHGGAAPQSKAAAVRRQVEVDARAVLAELGVEAVGDPLEALLKLAGQVLAWQAATAALVNRLDSIRYQAGSGEQLRAEISLYERAMDRAVTVLSAIARLNVEERLVRVTERQADVVEAAVNEALAAAGVTGEGAAKARRAAARRLRSVT</sequence>
<dbReference type="Proteomes" id="UP001310290">
    <property type="component" value="Unassembled WGS sequence"/>
</dbReference>
<evidence type="ECO:0000313" key="2">
    <source>
        <dbReference type="EMBL" id="MEH0637302.1"/>
    </source>
</evidence>
<dbReference type="RefSeq" id="WP_334660278.1">
    <property type="nucleotide sequence ID" value="NZ_JARULZ010000002.1"/>
</dbReference>